<evidence type="ECO:0000313" key="3">
    <source>
        <dbReference type="Proteomes" id="UP000794436"/>
    </source>
</evidence>
<evidence type="ECO:0000256" key="1">
    <source>
        <dbReference type="SAM" id="MobiDB-lite"/>
    </source>
</evidence>
<organism evidence="2 3">
    <name type="scientific">Pythium oligandrum</name>
    <name type="common">Mycoparasitic fungus</name>
    <dbReference type="NCBI Taxonomy" id="41045"/>
    <lineage>
        <taxon>Eukaryota</taxon>
        <taxon>Sar</taxon>
        <taxon>Stramenopiles</taxon>
        <taxon>Oomycota</taxon>
        <taxon>Peronosporomycetes</taxon>
        <taxon>Pythiales</taxon>
        <taxon>Pythiaceae</taxon>
        <taxon>Pythium</taxon>
    </lineage>
</organism>
<dbReference type="AlphaFoldDB" id="A0A8K1C2F4"/>
<proteinExistence type="predicted"/>
<name>A0A8K1C2F4_PYTOL</name>
<feature type="region of interest" description="Disordered" evidence="1">
    <location>
        <begin position="115"/>
        <end position="134"/>
    </location>
</feature>
<sequence>MWPSDRNVMDNVSIINAVERVPANLVQGLRSQVDQLEAQYAELLHQVRLQEACAFVAESEDESESSELPENDSLKSLYADLMDVKEMLRLENEALKGSLALYQKYERQVRQLLPSADANASSESSEQSDDSSAPLRAPRDLLIIIPSFQKPVTLAFCHQLGEQTFADVTRFRQNPDFMTTGASIFGWRDRSIMQNGSLHFLLKKTFRHITADEFATRGWDFASKPKNMARICSASLNPRVFEVQRVDENNRVLLRVFSSHGGYAQMKFLFLLSFIKTPRGHMIIMRAMNHKLLNPYDNPPGVMEKWVDNYYGWMTFEQVRGEDEHCEMNYGGVMPVTSGARSTAMMMETLFMTLRSESHIIGLNLVTSS</sequence>
<keyword evidence="3" id="KW-1185">Reference proteome</keyword>
<accession>A0A8K1C2F4</accession>
<gene>
    <name evidence="2" type="ORF">Poli38472_013130</name>
</gene>
<protein>
    <submittedName>
        <fullName evidence="2">Uncharacterized protein</fullName>
    </submittedName>
</protein>
<dbReference type="OrthoDB" id="148089at2759"/>
<reference evidence="2" key="1">
    <citation type="submission" date="2019-03" db="EMBL/GenBank/DDBJ databases">
        <title>Long read genome sequence of the mycoparasitic Pythium oligandrum ATCC 38472 isolated from sugarbeet rhizosphere.</title>
        <authorList>
            <person name="Gaulin E."/>
        </authorList>
    </citation>
    <scope>NUCLEOTIDE SEQUENCE</scope>
    <source>
        <strain evidence="2">ATCC 38472_TT</strain>
    </source>
</reference>
<dbReference type="EMBL" id="SPLM01000148">
    <property type="protein sequence ID" value="TMW55239.1"/>
    <property type="molecule type" value="Genomic_DNA"/>
</dbReference>
<feature type="compositionally biased region" description="Low complexity" evidence="1">
    <location>
        <begin position="115"/>
        <end position="133"/>
    </location>
</feature>
<comment type="caution">
    <text evidence="2">The sequence shown here is derived from an EMBL/GenBank/DDBJ whole genome shotgun (WGS) entry which is preliminary data.</text>
</comment>
<dbReference type="Proteomes" id="UP000794436">
    <property type="component" value="Unassembled WGS sequence"/>
</dbReference>
<evidence type="ECO:0000313" key="2">
    <source>
        <dbReference type="EMBL" id="TMW55239.1"/>
    </source>
</evidence>